<name>A0ABZ0ZSY5_9ACTN</name>
<feature type="region of interest" description="Disordered" evidence="1">
    <location>
        <begin position="1"/>
        <end position="33"/>
    </location>
</feature>
<dbReference type="RefSeq" id="WP_322456879.1">
    <property type="nucleotide sequence ID" value="NZ_CP141059.1"/>
</dbReference>
<evidence type="ECO:0000313" key="3">
    <source>
        <dbReference type="Proteomes" id="UP001327225"/>
    </source>
</evidence>
<dbReference type="EMBL" id="CP141059">
    <property type="protein sequence ID" value="WQQ27312.1"/>
    <property type="molecule type" value="Genomic_DNA"/>
</dbReference>
<evidence type="ECO:0000256" key="1">
    <source>
        <dbReference type="SAM" id="MobiDB-lite"/>
    </source>
</evidence>
<evidence type="ECO:0000313" key="2">
    <source>
        <dbReference type="EMBL" id="WQQ27312.1"/>
    </source>
</evidence>
<accession>A0ABZ0ZSY5</accession>
<reference evidence="3" key="1">
    <citation type="submission" date="2023-12" db="EMBL/GenBank/DDBJ databases">
        <title>Novel species in genus Nocardioides.</title>
        <authorList>
            <person name="Zhou H."/>
        </authorList>
    </citation>
    <scope>NUCLEOTIDE SEQUENCE [LARGE SCALE GENOMIC DNA]</scope>
    <source>
        <strain evidence="3">HM61</strain>
    </source>
</reference>
<protein>
    <submittedName>
        <fullName evidence="2">Uncharacterized protein</fullName>
    </submittedName>
</protein>
<proteinExistence type="predicted"/>
<keyword evidence="3" id="KW-1185">Reference proteome</keyword>
<sequence length="396" mass="43202">MPKSRKRRKPKQSSRRARGPARTGPPKLASGHLGDRLPYLAQMAAVDEAERRGDARAALDLIEERLLDTDGNLFWRGDRIIRLTQLASLGPLLPRWATSRWLLEQALQELGPSGRPIVGQALQAVADVHGGLGHVRRPSGEDPRIKVLEHDWVFRQCLLYELGGLASYLRRVPLHLVTGADRVDEWARAPMGGYRFVERGSAVTVWEDVASGDRTETANIGSAAMLLLGECAIGRLVPIDGGRMFETVPLRVPEGVACAVAAEPAGWLSALRDAVRAGERIETGGTRFGFLTDVPRVASVLTVYDELDLLDRYPERAEKLLACVREAFDEEPTKDPDAVDVWACVAAELLHPSVLSALADGLRPSDAELYTRLAQTVAEPAATLARLLASEARDVA</sequence>
<organism evidence="2 3">
    <name type="scientific">Nocardioides bizhenqiangii</name>
    <dbReference type="NCBI Taxonomy" id="3095076"/>
    <lineage>
        <taxon>Bacteria</taxon>
        <taxon>Bacillati</taxon>
        <taxon>Actinomycetota</taxon>
        <taxon>Actinomycetes</taxon>
        <taxon>Propionibacteriales</taxon>
        <taxon>Nocardioidaceae</taxon>
        <taxon>Nocardioides</taxon>
    </lineage>
</organism>
<feature type="compositionally biased region" description="Basic residues" evidence="1">
    <location>
        <begin position="1"/>
        <end position="19"/>
    </location>
</feature>
<dbReference type="Proteomes" id="UP001327225">
    <property type="component" value="Chromosome"/>
</dbReference>
<gene>
    <name evidence="2" type="ORF">SHK19_03575</name>
</gene>